<name>A0A432ZYU0_9FUNG</name>
<organism evidence="2 3">
    <name type="scientific">Jimgerdemannia flammicorona</name>
    <dbReference type="NCBI Taxonomy" id="994334"/>
    <lineage>
        <taxon>Eukaryota</taxon>
        <taxon>Fungi</taxon>
        <taxon>Fungi incertae sedis</taxon>
        <taxon>Mucoromycota</taxon>
        <taxon>Mucoromycotina</taxon>
        <taxon>Endogonomycetes</taxon>
        <taxon>Endogonales</taxon>
        <taxon>Endogonaceae</taxon>
        <taxon>Jimgerdemannia</taxon>
    </lineage>
</organism>
<dbReference type="AlphaFoldDB" id="A0A432ZYU0"/>
<evidence type="ECO:0000313" key="2">
    <source>
        <dbReference type="EMBL" id="RUO95483.1"/>
    </source>
</evidence>
<feature type="non-terminal residue" evidence="2">
    <location>
        <position position="1"/>
    </location>
</feature>
<comment type="caution">
    <text evidence="2">The sequence shown here is derived from an EMBL/GenBank/DDBJ whole genome shotgun (WGS) entry which is preliminary data.</text>
</comment>
<dbReference type="Proteomes" id="UP000268093">
    <property type="component" value="Unassembled WGS sequence"/>
</dbReference>
<protein>
    <recommendedName>
        <fullName evidence="4">Perilipin family-domain-containing protein</fullName>
    </recommendedName>
</protein>
<feature type="region of interest" description="Disordered" evidence="1">
    <location>
        <begin position="1"/>
        <end position="23"/>
    </location>
</feature>
<evidence type="ECO:0000313" key="3">
    <source>
        <dbReference type="Proteomes" id="UP000268093"/>
    </source>
</evidence>
<sequence>NGKVPSKNKKQNKTANGQVPAEEQPIVNGIPVEYVDLSEQESTMPLSKFVSRISSIPLLQDAHGYVSQNCIGSLALTTASSTLTTVSKYTQSYQQRFQAHLDKADEFGCQSLDFVEQRFPIVKQPTVEIFEAVKKPSMQVYDGVKTTIDSNITTPATSIAVALNERVTGVVDNVEATVDRWLPDGESAHDDEANQATRVYKLSLTVSTRLMQRMNDQLEKNNIPRSKQDLIKLAETNALLQTTTDKLKTLNETLNEWVLLSTQAAKERIPESVTQRVTDVTITLRTQYEATREGAQKRVADLSAELVTQLNSISSYIKQHSPTLPPFLQERLEPLIRFANTEYTIIRDEAVRSDLSTVQKARNIVSLTQEQVLPILHSSVQEVQDQLKHYTEVASQSKDKVVSEVKTRLHSLGVSVN</sequence>
<feature type="compositionally biased region" description="Basic residues" evidence="1">
    <location>
        <begin position="1"/>
        <end position="12"/>
    </location>
</feature>
<accession>A0A432ZYU0</accession>
<gene>
    <name evidence="2" type="ORF">BC936DRAFT_143927</name>
</gene>
<evidence type="ECO:0000256" key="1">
    <source>
        <dbReference type="SAM" id="MobiDB-lite"/>
    </source>
</evidence>
<proteinExistence type="predicted"/>
<dbReference type="OrthoDB" id="376826at2759"/>
<dbReference type="EMBL" id="RBNI01029362">
    <property type="protein sequence ID" value="RUO95483.1"/>
    <property type="molecule type" value="Genomic_DNA"/>
</dbReference>
<evidence type="ECO:0008006" key="4">
    <source>
        <dbReference type="Google" id="ProtNLM"/>
    </source>
</evidence>
<keyword evidence="3" id="KW-1185">Reference proteome</keyword>
<reference evidence="2 3" key="1">
    <citation type="journal article" date="2018" name="New Phytol.">
        <title>Phylogenomics of Endogonaceae and evolution of mycorrhizas within Mucoromycota.</title>
        <authorList>
            <person name="Chang Y."/>
            <person name="Desiro A."/>
            <person name="Na H."/>
            <person name="Sandor L."/>
            <person name="Lipzen A."/>
            <person name="Clum A."/>
            <person name="Barry K."/>
            <person name="Grigoriev I.V."/>
            <person name="Martin F.M."/>
            <person name="Stajich J.E."/>
            <person name="Smith M.E."/>
            <person name="Bonito G."/>
            <person name="Spatafora J.W."/>
        </authorList>
    </citation>
    <scope>NUCLEOTIDE SEQUENCE [LARGE SCALE GENOMIC DNA]</scope>
    <source>
        <strain evidence="2 3">GMNB39</strain>
    </source>
</reference>